<dbReference type="GO" id="GO:0016787">
    <property type="term" value="F:hydrolase activity"/>
    <property type="evidence" value="ECO:0007669"/>
    <property type="project" value="UniProtKB-KW"/>
</dbReference>
<dbReference type="Pfam" id="PF00702">
    <property type="entry name" value="Hydrolase"/>
    <property type="match status" value="1"/>
</dbReference>
<dbReference type="Proteomes" id="UP000295764">
    <property type="component" value="Unassembled WGS sequence"/>
</dbReference>
<organism evidence="1 2">
    <name type="scientific">Curtobacterium flaccumfaciens</name>
    <dbReference type="NCBI Taxonomy" id="2035"/>
    <lineage>
        <taxon>Bacteria</taxon>
        <taxon>Bacillati</taxon>
        <taxon>Actinomycetota</taxon>
        <taxon>Actinomycetes</taxon>
        <taxon>Micrococcales</taxon>
        <taxon>Microbacteriaceae</taxon>
        <taxon>Curtobacterium</taxon>
    </lineage>
</organism>
<dbReference type="SFLD" id="SFLDS00003">
    <property type="entry name" value="Haloacid_Dehalogenase"/>
    <property type="match status" value="1"/>
</dbReference>
<accession>A0A4R6DGB5</accession>
<dbReference type="InterPro" id="IPR036412">
    <property type="entry name" value="HAD-like_sf"/>
</dbReference>
<sequence length="201" mass="21070">MPSTGAIRAVVFDLDGVIRHFDPAHVAAIERDHALPPGSIESFAFTPPVIDDVTTGRITRADWVRAIGDHIGSRGAAEAWGRQPFAPDPDVLALIDELHAAGYTTAVLTNGTDGVPAEIATFGLPERVDAVFSSHEIGVTKPDVRAFQHVLDALGVDGAEAFFTDDSAAKLTGAVALGMTVHHYTGVEGLRSALVARGVLS</sequence>
<keyword evidence="1" id="KW-0378">Hydrolase</keyword>
<evidence type="ECO:0000313" key="2">
    <source>
        <dbReference type="Proteomes" id="UP000295764"/>
    </source>
</evidence>
<dbReference type="SUPFAM" id="SSF56784">
    <property type="entry name" value="HAD-like"/>
    <property type="match status" value="1"/>
</dbReference>
<comment type="caution">
    <text evidence="1">The sequence shown here is derived from an EMBL/GenBank/DDBJ whole genome shotgun (WGS) entry which is preliminary data.</text>
</comment>
<protein>
    <submittedName>
        <fullName evidence="1">Putative hydrolase of the HAD superfamily</fullName>
    </submittedName>
</protein>
<dbReference type="SFLD" id="SFLDG01129">
    <property type="entry name" value="C1.5:_HAD__Beta-PGM__Phosphata"/>
    <property type="match status" value="1"/>
</dbReference>
<reference evidence="1 2" key="1">
    <citation type="submission" date="2019-03" db="EMBL/GenBank/DDBJ databases">
        <title>Genomic analyses of the natural microbiome of Caenorhabditis elegans.</title>
        <authorList>
            <person name="Samuel B."/>
        </authorList>
    </citation>
    <scope>NUCLEOTIDE SEQUENCE [LARGE SCALE GENOMIC DNA]</scope>
    <source>
        <strain evidence="1 2">JUb65</strain>
    </source>
</reference>
<dbReference type="Gene3D" id="3.40.50.1000">
    <property type="entry name" value="HAD superfamily/HAD-like"/>
    <property type="match status" value="1"/>
</dbReference>
<dbReference type="CDD" id="cd02603">
    <property type="entry name" value="HAD_sEH-N_like"/>
    <property type="match status" value="1"/>
</dbReference>
<evidence type="ECO:0000313" key="1">
    <source>
        <dbReference type="EMBL" id="TDN43681.1"/>
    </source>
</evidence>
<dbReference type="AlphaFoldDB" id="A0A4R6DGB5"/>
<dbReference type="NCBIfam" id="TIGR01509">
    <property type="entry name" value="HAD-SF-IA-v3"/>
    <property type="match status" value="1"/>
</dbReference>
<gene>
    <name evidence="1" type="ORF">EDF64_107109</name>
</gene>
<dbReference type="PANTHER" id="PTHR43611:SF3">
    <property type="entry name" value="FLAVIN MONONUCLEOTIDE HYDROLASE 1, CHLOROPLATIC"/>
    <property type="match status" value="1"/>
</dbReference>
<name>A0A4R6DGB5_9MICO</name>
<dbReference type="InterPro" id="IPR023214">
    <property type="entry name" value="HAD_sf"/>
</dbReference>
<dbReference type="EMBL" id="SNVW01000007">
    <property type="protein sequence ID" value="TDN43681.1"/>
    <property type="molecule type" value="Genomic_DNA"/>
</dbReference>
<dbReference type="InterPro" id="IPR006439">
    <property type="entry name" value="HAD-SF_hydro_IA"/>
</dbReference>
<dbReference type="PANTHER" id="PTHR43611">
    <property type="entry name" value="ALPHA-D-GLUCOSE 1-PHOSPHATE PHOSPHATASE"/>
    <property type="match status" value="1"/>
</dbReference>
<proteinExistence type="predicted"/>